<dbReference type="AlphaFoldDB" id="A0A2S6GSJ5"/>
<dbReference type="Gene3D" id="1.10.1740.10">
    <property type="match status" value="1"/>
</dbReference>
<sequence length="572" mass="60976">MTGTHRPAAGGRRDADDADASAAACEDLALLQRLRSGEDAAFGELFSRHSDAVRRLAMGLVNDRAEAEDLAAEAFFRVLQAVRRGAGPVDNVRGYLLIVTRRVAWEWNARKRDVPVSDEELSHRVGAGPDNTGQSTERTLITRAFTSLPERWRSVLWKVEVEGERPAVVAGNFGLSPNATAALARRARQGLRAAYLQAHLTVDRGSTGCRSVLEKLGAYTAGSIKGTERRKVRAHLSVCPECTSMQAELQDVCSGLRAHAAYLAAPVAGVALWQQINVATSGSAAGLGAVKGLLSSAKVQVTLAATSAAAVGVFGLAVVPWGTGGDSVAYSDFEGTGPTELVLGPDPSAAGGVAPPSGSSTRPTRPQAEGPPQSTTQPAPGGNNVATPATPPPAAEAQKPATQKQQPPPTQAAASQVVGAPRTTTQQNQVQQPPAGNTKPLTQQQQHQQQQQPPRQPSGLQRENTYDDGMYDPSYNDAGYYDPSYNDAGYYGYGQYDESLPVISTSSYTDKQWELYNNYYVYTETTVTTRVNSAQQTKVTTTRKATTRSHNARGWDDGQRGTVNINGGHRRR</sequence>
<evidence type="ECO:0000313" key="9">
    <source>
        <dbReference type="EMBL" id="PPK68169.1"/>
    </source>
</evidence>
<keyword evidence="5" id="KW-0804">Transcription</keyword>
<dbReference type="InterPro" id="IPR027383">
    <property type="entry name" value="Znf_put"/>
</dbReference>
<feature type="domain" description="RNA polymerase sigma-70 region 2" evidence="7">
    <location>
        <begin position="45"/>
        <end position="104"/>
    </location>
</feature>
<dbReference type="SUPFAM" id="SSF88946">
    <property type="entry name" value="Sigma2 domain of RNA polymerase sigma factors"/>
    <property type="match status" value="1"/>
</dbReference>
<keyword evidence="10" id="KW-1185">Reference proteome</keyword>
<dbReference type="InterPro" id="IPR041916">
    <property type="entry name" value="Anti_sigma_zinc_sf"/>
</dbReference>
<dbReference type="GO" id="GO:0003677">
    <property type="term" value="F:DNA binding"/>
    <property type="evidence" value="ECO:0007669"/>
    <property type="project" value="UniProtKB-KW"/>
</dbReference>
<dbReference type="Pfam" id="PF13490">
    <property type="entry name" value="zf-HC2"/>
    <property type="match status" value="1"/>
</dbReference>
<dbReference type="Proteomes" id="UP000239203">
    <property type="component" value="Unassembled WGS sequence"/>
</dbReference>
<evidence type="ECO:0000256" key="2">
    <source>
        <dbReference type="ARBA" id="ARBA00023015"/>
    </source>
</evidence>
<dbReference type="PANTHER" id="PTHR43133">
    <property type="entry name" value="RNA POLYMERASE ECF-TYPE SIGMA FACTO"/>
    <property type="match status" value="1"/>
</dbReference>
<keyword evidence="4" id="KW-0238">DNA-binding</keyword>
<evidence type="ECO:0000256" key="6">
    <source>
        <dbReference type="SAM" id="MobiDB-lite"/>
    </source>
</evidence>
<dbReference type="SUPFAM" id="SSF88659">
    <property type="entry name" value="Sigma3 and sigma4 domains of RNA polymerase sigma factors"/>
    <property type="match status" value="1"/>
</dbReference>
<dbReference type="Gene3D" id="1.10.10.1320">
    <property type="entry name" value="Anti-sigma factor, zinc-finger domain"/>
    <property type="match status" value="1"/>
</dbReference>
<evidence type="ECO:0000259" key="8">
    <source>
        <dbReference type="Pfam" id="PF13490"/>
    </source>
</evidence>
<evidence type="ECO:0000256" key="4">
    <source>
        <dbReference type="ARBA" id="ARBA00023125"/>
    </source>
</evidence>
<evidence type="ECO:0000256" key="3">
    <source>
        <dbReference type="ARBA" id="ARBA00023082"/>
    </source>
</evidence>
<name>A0A2S6GSJ5_9PSEU</name>
<feature type="domain" description="Putative zinc-finger" evidence="8">
    <location>
        <begin position="209"/>
        <end position="242"/>
    </location>
</feature>
<comment type="caution">
    <text evidence="9">The sequence shown here is derived from an EMBL/GenBank/DDBJ whole genome shotgun (WGS) entry which is preliminary data.</text>
</comment>
<feature type="compositionally biased region" description="Low complexity" evidence="6">
    <location>
        <begin position="443"/>
        <end position="453"/>
    </location>
</feature>
<comment type="similarity">
    <text evidence="1">Belongs to the sigma-70 factor family. ECF subfamily.</text>
</comment>
<keyword evidence="2" id="KW-0805">Transcription regulation</keyword>
<dbReference type="PANTHER" id="PTHR43133:SF8">
    <property type="entry name" value="RNA POLYMERASE SIGMA FACTOR HI_1459-RELATED"/>
    <property type="match status" value="1"/>
</dbReference>
<dbReference type="GO" id="GO:0006352">
    <property type="term" value="P:DNA-templated transcription initiation"/>
    <property type="evidence" value="ECO:0007669"/>
    <property type="project" value="InterPro"/>
</dbReference>
<organism evidence="9 10">
    <name type="scientific">Actinokineospora auranticolor</name>
    <dbReference type="NCBI Taxonomy" id="155976"/>
    <lineage>
        <taxon>Bacteria</taxon>
        <taxon>Bacillati</taxon>
        <taxon>Actinomycetota</taxon>
        <taxon>Actinomycetes</taxon>
        <taxon>Pseudonocardiales</taxon>
        <taxon>Pseudonocardiaceae</taxon>
        <taxon>Actinokineospora</taxon>
    </lineage>
</organism>
<feature type="compositionally biased region" description="Low complexity" evidence="6">
    <location>
        <begin position="423"/>
        <end position="432"/>
    </location>
</feature>
<dbReference type="EMBL" id="PTIX01000006">
    <property type="protein sequence ID" value="PPK68169.1"/>
    <property type="molecule type" value="Genomic_DNA"/>
</dbReference>
<gene>
    <name evidence="9" type="ORF">CLV40_106406</name>
</gene>
<evidence type="ECO:0000256" key="1">
    <source>
        <dbReference type="ARBA" id="ARBA00010641"/>
    </source>
</evidence>
<dbReference type="NCBIfam" id="TIGR02937">
    <property type="entry name" value="sigma70-ECF"/>
    <property type="match status" value="1"/>
</dbReference>
<accession>A0A2S6GSJ5</accession>
<evidence type="ECO:0000256" key="5">
    <source>
        <dbReference type="ARBA" id="ARBA00023163"/>
    </source>
</evidence>
<feature type="region of interest" description="Disordered" evidence="6">
    <location>
        <begin position="538"/>
        <end position="572"/>
    </location>
</feature>
<dbReference type="GO" id="GO:0016987">
    <property type="term" value="F:sigma factor activity"/>
    <property type="evidence" value="ECO:0007669"/>
    <property type="project" value="UniProtKB-KW"/>
</dbReference>
<dbReference type="InterPro" id="IPR014284">
    <property type="entry name" value="RNA_pol_sigma-70_dom"/>
</dbReference>
<keyword evidence="3" id="KW-0731">Sigma factor</keyword>
<evidence type="ECO:0000313" key="10">
    <source>
        <dbReference type="Proteomes" id="UP000239203"/>
    </source>
</evidence>
<dbReference type="InterPro" id="IPR039425">
    <property type="entry name" value="RNA_pol_sigma-70-like"/>
</dbReference>
<feature type="region of interest" description="Disordered" evidence="6">
    <location>
        <begin position="338"/>
        <end position="478"/>
    </location>
</feature>
<protein>
    <submittedName>
        <fullName evidence="9">RNA polymerase sigma factor (Sigma-70 family)</fullName>
    </submittedName>
</protein>
<evidence type="ECO:0000259" key="7">
    <source>
        <dbReference type="Pfam" id="PF04542"/>
    </source>
</evidence>
<feature type="compositionally biased region" description="Low complexity" evidence="6">
    <location>
        <begin position="395"/>
        <end position="405"/>
    </location>
</feature>
<dbReference type="RefSeq" id="WP_181043498.1">
    <property type="nucleotide sequence ID" value="NZ_CP154825.1"/>
</dbReference>
<reference evidence="9 10" key="1">
    <citation type="submission" date="2018-02" db="EMBL/GenBank/DDBJ databases">
        <title>Genomic Encyclopedia of Archaeal and Bacterial Type Strains, Phase II (KMG-II): from individual species to whole genera.</title>
        <authorList>
            <person name="Goeker M."/>
        </authorList>
    </citation>
    <scope>NUCLEOTIDE SEQUENCE [LARGE SCALE GENOMIC DNA]</scope>
    <source>
        <strain evidence="9 10">YU 961-1</strain>
    </source>
</reference>
<dbReference type="InterPro" id="IPR007627">
    <property type="entry name" value="RNA_pol_sigma70_r2"/>
</dbReference>
<proteinExistence type="inferred from homology"/>
<dbReference type="Pfam" id="PF04542">
    <property type="entry name" value="Sigma70_r2"/>
    <property type="match status" value="1"/>
</dbReference>
<dbReference type="InterPro" id="IPR013325">
    <property type="entry name" value="RNA_pol_sigma_r2"/>
</dbReference>
<dbReference type="InterPro" id="IPR013324">
    <property type="entry name" value="RNA_pol_sigma_r3/r4-like"/>
</dbReference>
<feature type="compositionally biased region" description="Low complexity" evidence="6">
    <location>
        <begin position="355"/>
        <end position="366"/>
    </location>
</feature>